<feature type="compositionally biased region" description="Polar residues" evidence="1">
    <location>
        <begin position="62"/>
        <end position="74"/>
    </location>
</feature>
<organism evidence="2 3">
    <name type="scientific">Trifolium medium</name>
    <dbReference type="NCBI Taxonomy" id="97028"/>
    <lineage>
        <taxon>Eukaryota</taxon>
        <taxon>Viridiplantae</taxon>
        <taxon>Streptophyta</taxon>
        <taxon>Embryophyta</taxon>
        <taxon>Tracheophyta</taxon>
        <taxon>Spermatophyta</taxon>
        <taxon>Magnoliopsida</taxon>
        <taxon>eudicotyledons</taxon>
        <taxon>Gunneridae</taxon>
        <taxon>Pentapetalae</taxon>
        <taxon>rosids</taxon>
        <taxon>fabids</taxon>
        <taxon>Fabales</taxon>
        <taxon>Fabaceae</taxon>
        <taxon>Papilionoideae</taxon>
        <taxon>50 kb inversion clade</taxon>
        <taxon>NPAAA clade</taxon>
        <taxon>Hologalegina</taxon>
        <taxon>IRL clade</taxon>
        <taxon>Trifolieae</taxon>
        <taxon>Trifolium</taxon>
    </lineage>
</organism>
<evidence type="ECO:0000256" key="1">
    <source>
        <dbReference type="SAM" id="MobiDB-lite"/>
    </source>
</evidence>
<protein>
    <submittedName>
        <fullName evidence="2">Uncharacterized protein</fullName>
    </submittedName>
</protein>
<dbReference type="EMBL" id="LXQA010385987">
    <property type="protein sequence ID" value="MCI48376.1"/>
    <property type="molecule type" value="Genomic_DNA"/>
</dbReference>
<name>A0A392SKH9_9FABA</name>
<feature type="region of interest" description="Disordered" evidence="1">
    <location>
        <begin position="58"/>
        <end position="87"/>
    </location>
</feature>
<evidence type="ECO:0000313" key="3">
    <source>
        <dbReference type="Proteomes" id="UP000265520"/>
    </source>
</evidence>
<sequence>ERASGEERDGGQSRERGLSEKEDLMCERERGRVIMDVNGVRIEQKVIYHSLSRHLKCSSSSFPASGSILPSSASPRIPTISAETHQP</sequence>
<keyword evidence="3" id="KW-1185">Reference proteome</keyword>
<dbReference type="AlphaFoldDB" id="A0A392SKH9"/>
<feature type="region of interest" description="Disordered" evidence="1">
    <location>
        <begin position="1"/>
        <end position="23"/>
    </location>
</feature>
<reference evidence="2 3" key="1">
    <citation type="journal article" date="2018" name="Front. Plant Sci.">
        <title>Red Clover (Trifolium pratense) and Zigzag Clover (T. medium) - A Picture of Genomic Similarities and Differences.</title>
        <authorList>
            <person name="Dluhosova J."/>
            <person name="Istvanek J."/>
            <person name="Nedelnik J."/>
            <person name="Repkova J."/>
        </authorList>
    </citation>
    <scope>NUCLEOTIDE SEQUENCE [LARGE SCALE GENOMIC DNA]</scope>
    <source>
        <strain evidence="3">cv. 10/8</strain>
        <tissue evidence="2">Leaf</tissue>
    </source>
</reference>
<evidence type="ECO:0000313" key="2">
    <source>
        <dbReference type="EMBL" id="MCI48376.1"/>
    </source>
</evidence>
<dbReference type="Proteomes" id="UP000265520">
    <property type="component" value="Unassembled WGS sequence"/>
</dbReference>
<proteinExistence type="predicted"/>
<feature type="non-terminal residue" evidence="2">
    <location>
        <position position="1"/>
    </location>
</feature>
<accession>A0A392SKH9</accession>
<comment type="caution">
    <text evidence="2">The sequence shown here is derived from an EMBL/GenBank/DDBJ whole genome shotgun (WGS) entry which is preliminary data.</text>
</comment>